<feature type="region of interest" description="Disordered" evidence="1">
    <location>
        <begin position="33"/>
        <end position="64"/>
    </location>
</feature>
<keyword evidence="2" id="KW-0472">Membrane</keyword>
<reference evidence="3" key="1">
    <citation type="submission" date="2019-12" db="EMBL/GenBank/DDBJ databases">
        <title>An insight into the sialome of adult female Ixodes ricinus ticks feeding for 6 days.</title>
        <authorList>
            <person name="Perner J."/>
            <person name="Ribeiro J.M.C."/>
        </authorList>
    </citation>
    <scope>NUCLEOTIDE SEQUENCE</scope>
    <source>
        <strain evidence="3">Semi-engorged</strain>
        <tissue evidence="3">Salivary glands</tissue>
    </source>
</reference>
<organism evidence="3">
    <name type="scientific">Ixodes ricinus</name>
    <name type="common">Common tick</name>
    <name type="synonym">Acarus ricinus</name>
    <dbReference type="NCBI Taxonomy" id="34613"/>
    <lineage>
        <taxon>Eukaryota</taxon>
        <taxon>Metazoa</taxon>
        <taxon>Ecdysozoa</taxon>
        <taxon>Arthropoda</taxon>
        <taxon>Chelicerata</taxon>
        <taxon>Arachnida</taxon>
        <taxon>Acari</taxon>
        <taxon>Parasitiformes</taxon>
        <taxon>Ixodida</taxon>
        <taxon>Ixodoidea</taxon>
        <taxon>Ixodidae</taxon>
        <taxon>Ixodinae</taxon>
        <taxon>Ixodes</taxon>
    </lineage>
</organism>
<sequence length="135" mass="15170">MGSVRGRSRPAPRWRGSRAARAVVVGAPADATCQLHGHPARNDPEAQSGMVWKRRRREDGVSRESVSTLAQVSAAGCWTRKIGHHRLSRGATGPATCTTFPRRFKGELNHFLLQTDYVFFVFFSSFINEVYLRKR</sequence>
<protein>
    <submittedName>
        <fullName evidence="3">Uncharacterized protein</fullName>
    </submittedName>
</protein>
<evidence type="ECO:0000256" key="1">
    <source>
        <dbReference type="SAM" id="MobiDB-lite"/>
    </source>
</evidence>
<name>A0A6B0USE2_IXORI</name>
<accession>A0A6B0USE2</accession>
<keyword evidence="2" id="KW-1133">Transmembrane helix</keyword>
<dbReference type="AlphaFoldDB" id="A0A6B0USE2"/>
<evidence type="ECO:0000313" key="3">
    <source>
        <dbReference type="EMBL" id="MXU92626.1"/>
    </source>
</evidence>
<feature type="transmembrane region" description="Helical" evidence="2">
    <location>
        <begin position="111"/>
        <end position="132"/>
    </location>
</feature>
<dbReference type="EMBL" id="GIFC01010543">
    <property type="protein sequence ID" value="MXU92626.1"/>
    <property type="molecule type" value="Transcribed_RNA"/>
</dbReference>
<keyword evidence="2" id="KW-0812">Transmembrane</keyword>
<proteinExistence type="predicted"/>
<evidence type="ECO:0000256" key="2">
    <source>
        <dbReference type="SAM" id="Phobius"/>
    </source>
</evidence>